<accession>A0AAE0FLU2</accession>
<dbReference type="AlphaFoldDB" id="A0AAE0FLU2"/>
<evidence type="ECO:0000313" key="2">
    <source>
        <dbReference type="EMBL" id="KAK3261870.1"/>
    </source>
</evidence>
<proteinExistence type="predicted"/>
<organism evidence="2 3">
    <name type="scientific">Cymbomonas tetramitiformis</name>
    <dbReference type="NCBI Taxonomy" id="36881"/>
    <lineage>
        <taxon>Eukaryota</taxon>
        <taxon>Viridiplantae</taxon>
        <taxon>Chlorophyta</taxon>
        <taxon>Pyramimonadophyceae</taxon>
        <taxon>Pyramimonadales</taxon>
        <taxon>Pyramimonadaceae</taxon>
        <taxon>Cymbomonas</taxon>
    </lineage>
</organism>
<feature type="compositionally biased region" description="Polar residues" evidence="1">
    <location>
        <begin position="164"/>
        <end position="181"/>
    </location>
</feature>
<name>A0AAE0FLU2_9CHLO</name>
<comment type="caution">
    <text evidence="2">The sequence shown here is derived from an EMBL/GenBank/DDBJ whole genome shotgun (WGS) entry which is preliminary data.</text>
</comment>
<gene>
    <name evidence="2" type="ORF">CYMTET_29246</name>
</gene>
<reference evidence="2 3" key="1">
    <citation type="journal article" date="2015" name="Genome Biol. Evol.">
        <title>Comparative Genomics of a Bacterivorous Green Alga Reveals Evolutionary Causalities and Consequences of Phago-Mixotrophic Mode of Nutrition.</title>
        <authorList>
            <person name="Burns J.A."/>
            <person name="Paasch A."/>
            <person name="Narechania A."/>
            <person name="Kim E."/>
        </authorList>
    </citation>
    <scope>NUCLEOTIDE SEQUENCE [LARGE SCALE GENOMIC DNA]</scope>
    <source>
        <strain evidence="2 3">PLY_AMNH</strain>
    </source>
</reference>
<feature type="region of interest" description="Disordered" evidence="1">
    <location>
        <begin position="1"/>
        <end position="38"/>
    </location>
</feature>
<sequence length="298" mass="32031">MSPVPRSLLIGQSPFQKSTNARVAHGTDQPEGSTPVRMPDQTVWAGFQSTCSTSDAAAVQSDASEPVPGFLEENALQAEYELARQRKAGAAELAHQKEDAELSTLTAPGALWSGDIKIEPHGWGGHVDTYFHAPLMRACGSPSLRAPNAQHSQQEVSRVVGAATTRSRPSQDSADRSVSQAHTHRLQKHGFDSSIWRHLNHKLPRRIADTAHNERIQQSARTFGDLGVTIPKRCLAPPRCATELRDARGFAGLLALGSDAPPRSAMHEASQGSWRLAQVAPLRSAVQNVPSSVNSVSA</sequence>
<dbReference type="Proteomes" id="UP001190700">
    <property type="component" value="Unassembled WGS sequence"/>
</dbReference>
<keyword evidence="3" id="KW-1185">Reference proteome</keyword>
<evidence type="ECO:0000256" key="1">
    <source>
        <dbReference type="SAM" id="MobiDB-lite"/>
    </source>
</evidence>
<feature type="region of interest" description="Disordered" evidence="1">
    <location>
        <begin position="143"/>
        <end position="189"/>
    </location>
</feature>
<evidence type="ECO:0000313" key="3">
    <source>
        <dbReference type="Proteomes" id="UP001190700"/>
    </source>
</evidence>
<dbReference type="EMBL" id="LGRX02016589">
    <property type="protein sequence ID" value="KAK3261870.1"/>
    <property type="molecule type" value="Genomic_DNA"/>
</dbReference>
<protein>
    <submittedName>
        <fullName evidence="2">Uncharacterized protein</fullName>
    </submittedName>
</protein>